<dbReference type="Gene3D" id="3.40.640.10">
    <property type="entry name" value="Type I PLP-dependent aspartate aminotransferase-like (Major domain)"/>
    <property type="match status" value="1"/>
</dbReference>
<dbReference type="PANTHER" id="PTHR42790">
    <property type="entry name" value="AMINOTRANSFERASE"/>
    <property type="match status" value="1"/>
</dbReference>
<evidence type="ECO:0000256" key="6">
    <source>
        <dbReference type="ARBA" id="ARBA00022898"/>
    </source>
</evidence>
<sequence length="270" mass="30233">ASVEDWQEILQYGNTYGSMELRRELSKFMAGHGIKSDPKEIMVTCGSQQALDVISRVFIDAGDVVIVGSPTYLQALSAFRQFHPEIRTAAIDADGMDPDALEAELNKLGSEGKAAKLLYMVPSFQNPTSTMLTVERRKRVLELAEEHDFLIVEDNPYGYISFDQPMPTPIAGMDESGRVLYTSTFSKIVSPGLRIGWLKAREEFIIKMGEAKSNVSICNDGLSTHVAAKLFKRGAVEAQIPRITEVYRRKRDLMLETMDISFPEEAEWND</sequence>
<name>X0UFN9_9ZZZZ</name>
<protein>
    <recommendedName>
        <fullName evidence="7">Aminotransferase class I/classII large domain-containing protein</fullName>
    </recommendedName>
</protein>
<evidence type="ECO:0000313" key="8">
    <source>
        <dbReference type="EMBL" id="GAG04400.1"/>
    </source>
</evidence>
<keyword evidence="5" id="KW-0808">Transferase</keyword>
<comment type="similarity">
    <text evidence="2">Belongs to the class-I pyridoxal-phosphate-dependent aminotransferase family.</text>
</comment>
<evidence type="ECO:0000256" key="2">
    <source>
        <dbReference type="ARBA" id="ARBA00007441"/>
    </source>
</evidence>
<dbReference type="GO" id="GO:1901605">
    <property type="term" value="P:alpha-amino acid metabolic process"/>
    <property type="evidence" value="ECO:0007669"/>
    <property type="project" value="TreeGrafter"/>
</dbReference>
<dbReference type="AlphaFoldDB" id="X0UFN9"/>
<comment type="subunit">
    <text evidence="3">Homodimer.</text>
</comment>
<evidence type="ECO:0000256" key="5">
    <source>
        <dbReference type="ARBA" id="ARBA00022679"/>
    </source>
</evidence>
<feature type="non-terminal residue" evidence="8">
    <location>
        <position position="1"/>
    </location>
</feature>
<keyword evidence="4" id="KW-0032">Aminotransferase</keyword>
<evidence type="ECO:0000256" key="1">
    <source>
        <dbReference type="ARBA" id="ARBA00001933"/>
    </source>
</evidence>
<dbReference type="EMBL" id="BARS01022821">
    <property type="protein sequence ID" value="GAG04400.1"/>
    <property type="molecule type" value="Genomic_DNA"/>
</dbReference>
<comment type="cofactor">
    <cofactor evidence="1">
        <name>pyridoxal 5'-phosphate</name>
        <dbReference type="ChEBI" id="CHEBI:597326"/>
    </cofactor>
</comment>
<dbReference type="InterPro" id="IPR015421">
    <property type="entry name" value="PyrdxlP-dep_Trfase_major"/>
</dbReference>
<gene>
    <name evidence="8" type="ORF">S01H1_36428</name>
</gene>
<organism evidence="8">
    <name type="scientific">marine sediment metagenome</name>
    <dbReference type="NCBI Taxonomy" id="412755"/>
    <lineage>
        <taxon>unclassified sequences</taxon>
        <taxon>metagenomes</taxon>
        <taxon>ecological metagenomes</taxon>
    </lineage>
</organism>
<comment type="caution">
    <text evidence="8">The sequence shown here is derived from an EMBL/GenBank/DDBJ whole genome shotgun (WGS) entry which is preliminary data.</text>
</comment>
<keyword evidence="6" id="KW-0663">Pyridoxal phosphate</keyword>
<dbReference type="FunFam" id="3.40.640.10:FF:000053">
    <property type="entry name" value="Aminotransferase, class I"/>
    <property type="match status" value="1"/>
</dbReference>
<dbReference type="SUPFAM" id="SSF53383">
    <property type="entry name" value="PLP-dependent transferases"/>
    <property type="match status" value="1"/>
</dbReference>
<feature type="non-terminal residue" evidence="8">
    <location>
        <position position="270"/>
    </location>
</feature>
<evidence type="ECO:0000256" key="3">
    <source>
        <dbReference type="ARBA" id="ARBA00011738"/>
    </source>
</evidence>
<evidence type="ECO:0000256" key="4">
    <source>
        <dbReference type="ARBA" id="ARBA00022576"/>
    </source>
</evidence>
<accession>X0UFN9</accession>
<dbReference type="InterPro" id="IPR004839">
    <property type="entry name" value="Aminotransferase_I/II_large"/>
</dbReference>
<dbReference type="Gene3D" id="3.90.1150.10">
    <property type="entry name" value="Aspartate Aminotransferase, domain 1"/>
    <property type="match status" value="1"/>
</dbReference>
<proteinExistence type="inferred from homology"/>
<dbReference type="InterPro" id="IPR050859">
    <property type="entry name" value="Class-I_PLP-dep_aminotransf"/>
</dbReference>
<reference evidence="8" key="1">
    <citation type="journal article" date="2014" name="Front. Microbiol.">
        <title>High frequency of phylogenetically diverse reductive dehalogenase-homologous genes in deep subseafloor sedimentary metagenomes.</title>
        <authorList>
            <person name="Kawai M."/>
            <person name="Futagami T."/>
            <person name="Toyoda A."/>
            <person name="Takaki Y."/>
            <person name="Nishi S."/>
            <person name="Hori S."/>
            <person name="Arai W."/>
            <person name="Tsubouchi T."/>
            <person name="Morono Y."/>
            <person name="Uchiyama I."/>
            <person name="Ito T."/>
            <person name="Fujiyama A."/>
            <person name="Inagaki F."/>
            <person name="Takami H."/>
        </authorList>
    </citation>
    <scope>NUCLEOTIDE SEQUENCE</scope>
    <source>
        <strain evidence="8">Expedition CK06-06</strain>
    </source>
</reference>
<dbReference type="GO" id="GO:0008483">
    <property type="term" value="F:transaminase activity"/>
    <property type="evidence" value="ECO:0007669"/>
    <property type="project" value="UniProtKB-KW"/>
</dbReference>
<dbReference type="CDD" id="cd00609">
    <property type="entry name" value="AAT_like"/>
    <property type="match status" value="1"/>
</dbReference>
<dbReference type="InterPro" id="IPR015424">
    <property type="entry name" value="PyrdxlP-dep_Trfase"/>
</dbReference>
<dbReference type="PANTHER" id="PTHR42790:SF19">
    <property type="entry name" value="KYNURENINE_ALPHA-AMINOADIPATE AMINOTRANSFERASE, MITOCHONDRIAL"/>
    <property type="match status" value="1"/>
</dbReference>
<dbReference type="Pfam" id="PF00155">
    <property type="entry name" value="Aminotran_1_2"/>
    <property type="match status" value="1"/>
</dbReference>
<feature type="domain" description="Aminotransferase class I/classII large" evidence="7">
    <location>
        <begin position="7"/>
        <end position="232"/>
    </location>
</feature>
<dbReference type="GO" id="GO:0030170">
    <property type="term" value="F:pyridoxal phosphate binding"/>
    <property type="evidence" value="ECO:0007669"/>
    <property type="project" value="InterPro"/>
</dbReference>
<evidence type="ECO:0000259" key="7">
    <source>
        <dbReference type="Pfam" id="PF00155"/>
    </source>
</evidence>
<dbReference type="InterPro" id="IPR015422">
    <property type="entry name" value="PyrdxlP-dep_Trfase_small"/>
</dbReference>